<dbReference type="Pfam" id="PF01371">
    <property type="entry name" value="Trp_repressor"/>
    <property type="match status" value="1"/>
</dbReference>
<evidence type="ECO:0000256" key="8">
    <source>
        <dbReference type="NCBIfam" id="TIGR01321"/>
    </source>
</evidence>
<proteinExistence type="inferred from homology"/>
<dbReference type="RefSeq" id="WP_128090273.1">
    <property type="nucleotide sequence ID" value="NZ_CP028435.1"/>
</dbReference>
<evidence type="ECO:0000256" key="6">
    <source>
        <dbReference type="ARBA" id="ARBA00023125"/>
    </source>
</evidence>
<keyword evidence="10" id="KW-1185">Reference proteome</keyword>
<evidence type="ECO:0000313" key="10">
    <source>
        <dbReference type="Proteomes" id="UP000827084"/>
    </source>
</evidence>
<dbReference type="GeneID" id="67444338"/>
<comment type="subcellular location">
    <subcellularLocation>
        <location evidence="1">Cytoplasm</location>
    </subcellularLocation>
</comment>
<keyword evidence="6" id="KW-0238">DNA-binding</keyword>
<evidence type="ECO:0000256" key="1">
    <source>
        <dbReference type="ARBA" id="ARBA00004496"/>
    </source>
</evidence>
<evidence type="ECO:0000256" key="4">
    <source>
        <dbReference type="ARBA" id="ARBA00022491"/>
    </source>
</evidence>
<dbReference type="EMBL" id="CP080635">
    <property type="protein sequence ID" value="QYX71818.1"/>
    <property type="molecule type" value="Genomic_DNA"/>
</dbReference>
<evidence type="ECO:0000256" key="7">
    <source>
        <dbReference type="ARBA" id="ARBA00023163"/>
    </source>
</evidence>
<dbReference type="NCBIfam" id="TIGR01321">
    <property type="entry name" value="TrpR"/>
    <property type="match status" value="1"/>
</dbReference>
<evidence type="ECO:0000256" key="2">
    <source>
        <dbReference type="ARBA" id="ARBA00007027"/>
    </source>
</evidence>
<sequence>MRANWDLVLNKILSHGNYEDLFMLPHLLLTEDERSAIAGRLKVFQLLLNSEMSQRQIAAEFEVSIATITRCSNYLKNMTPEHRAKIQTLIS</sequence>
<evidence type="ECO:0000313" key="9">
    <source>
        <dbReference type="EMBL" id="QYX71818.1"/>
    </source>
</evidence>
<evidence type="ECO:0000256" key="5">
    <source>
        <dbReference type="ARBA" id="ARBA00023015"/>
    </source>
</evidence>
<name>A0ABX8X8P3_SHEPU</name>
<dbReference type="InterPro" id="IPR000831">
    <property type="entry name" value="Trp_repress"/>
</dbReference>
<keyword evidence="3" id="KW-0963">Cytoplasm</keyword>
<dbReference type="InterPro" id="IPR010921">
    <property type="entry name" value="Trp_repressor/repl_initiator"/>
</dbReference>
<dbReference type="Gene3D" id="1.10.1270.10">
    <property type="entry name" value="TrpR-like"/>
    <property type="match status" value="1"/>
</dbReference>
<dbReference type="Proteomes" id="UP000827084">
    <property type="component" value="Chromosome"/>
</dbReference>
<keyword evidence="5" id="KW-0805">Transcription regulation</keyword>
<dbReference type="InterPro" id="IPR038116">
    <property type="entry name" value="TrpR-like_sf"/>
</dbReference>
<evidence type="ECO:0000256" key="3">
    <source>
        <dbReference type="ARBA" id="ARBA00022490"/>
    </source>
</evidence>
<organism evidence="9 10">
    <name type="scientific">Shewanella putrefaciens</name>
    <name type="common">Pseudomonas putrefaciens</name>
    <dbReference type="NCBI Taxonomy" id="24"/>
    <lineage>
        <taxon>Bacteria</taxon>
        <taxon>Pseudomonadati</taxon>
        <taxon>Pseudomonadota</taxon>
        <taxon>Gammaproteobacteria</taxon>
        <taxon>Alteromonadales</taxon>
        <taxon>Shewanellaceae</taxon>
        <taxon>Shewanella</taxon>
    </lineage>
</organism>
<accession>A0ABX8X8P3</accession>
<comment type="similarity">
    <text evidence="2">Belongs to the TrpR family.</text>
</comment>
<dbReference type="PANTHER" id="PTHR38025">
    <property type="entry name" value="TRP OPERON REPRESSOR"/>
    <property type="match status" value="1"/>
</dbReference>
<dbReference type="PANTHER" id="PTHR38025:SF1">
    <property type="entry name" value="TRP OPERON REPRESSOR"/>
    <property type="match status" value="1"/>
</dbReference>
<dbReference type="PIRSF" id="PIRSF003196">
    <property type="entry name" value="Trp_repressor"/>
    <property type="match status" value="1"/>
</dbReference>
<keyword evidence="7" id="KW-0804">Transcription</keyword>
<dbReference type="InterPro" id="IPR013335">
    <property type="entry name" value="Trp_repress_bac"/>
</dbReference>
<gene>
    <name evidence="9" type="primary">trpR</name>
    <name evidence="9" type="ORF">K3G22_13715</name>
</gene>
<keyword evidence="4" id="KW-0678">Repressor</keyword>
<reference evidence="9 10" key="1">
    <citation type="submission" date="2021-08" db="EMBL/GenBank/DDBJ databases">
        <title>Shewanella putrefaciens YZ-J, complete genome.</title>
        <authorList>
            <person name="Yi Z."/>
        </authorList>
    </citation>
    <scope>NUCLEOTIDE SEQUENCE [LARGE SCALE GENOMIC DNA]</scope>
    <source>
        <strain evidence="9 10">YZ-J</strain>
    </source>
</reference>
<protein>
    <recommendedName>
        <fullName evidence="8">Trp operon repressor</fullName>
    </recommendedName>
</protein>
<dbReference type="SUPFAM" id="SSF48295">
    <property type="entry name" value="TrpR-like"/>
    <property type="match status" value="1"/>
</dbReference>